<evidence type="ECO:0000313" key="2">
    <source>
        <dbReference type="Proteomes" id="UP000824533"/>
    </source>
</evidence>
<evidence type="ECO:0000313" key="1">
    <source>
        <dbReference type="EMBL" id="KAJ0171829.1"/>
    </source>
</evidence>
<comment type="caution">
    <text evidence="1">The sequence shown here is derived from an EMBL/GenBank/DDBJ whole genome shotgun (WGS) entry which is preliminary data.</text>
</comment>
<dbReference type="Proteomes" id="UP000824533">
    <property type="component" value="Linkage Group LG23"/>
</dbReference>
<protein>
    <submittedName>
        <fullName evidence="1">Uncharacterized protein</fullName>
    </submittedName>
</protein>
<name>A0ACC1CJT5_9NEOP</name>
<accession>A0ACC1CJT5</accession>
<keyword evidence="2" id="KW-1185">Reference proteome</keyword>
<reference evidence="1 2" key="1">
    <citation type="journal article" date="2021" name="Front. Genet.">
        <title>Chromosome-Level Genome Assembly Reveals Significant Gene Expansion in the Toll and IMD Signaling Pathways of Dendrolimus kikuchii.</title>
        <authorList>
            <person name="Zhou J."/>
            <person name="Wu P."/>
            <person name="Xiong Z."/>
            <person name="Liu N."/>
            <person name="Zhao N."/>
            <person name="Ji M."/>
            <person name="Qiu Y."/>
            <person name="Yang B."/>
        </authorList>
    </citation>
    <scope>NUCLEOTIDE SEQUENCE [LARGE SCALE GENOMIC DNA]</scope>
    <source>
        <strain evidence="1">Ann1</strain>
    </source>
</reference>
<sequence>MEETFFTYHRVLFLAGVYIFQKENWDTRPKLFHQIINFMVGVISFILTSVFVVKNFSDLLVCIEGVCIWGTGIIMTITLAVCLVFRKDFRSFLEEMAFKDVMLEMTFVKYALTLDQGYKLKELKIMVLESQENLLKYCRVLMRIYSICVWISASLYIINAIYQMATREDDSLRLLAFDMWFPWSLDDIRIYIVSFTFHAYCGYMCCVAYPGLQMTICFLMGQIIRQLKILTFILQHLDELVLEINGQRDLTWQIHCTAIMRQCVDHYVKIKRFGSRLNVYCQPFYLVLILASTLILCLCSVKIAVSEKFTLDTMKYYVHGFCVIMFVLMFCSLGQKIDNECDTLENAVMEKWYIFNKEHKTILRIFKMALSQRMPVYVFGTIPLSLPTFTWFIKTGMSFFTLMMSVLEEE</sequence>
<proteinExistence type="predicted"/>
<organism evidence="1 2">
    <name type="scientific">Dendrolimus kikuchii</name>
    <dbReference type="NCBI Taxonomy" id="765133"/>
    <lineage>
        <taxon>Eukaryota</taxon>
        <taxon>Metazoa</taxon>
        <taxon>Ecdysozoa</taxon>
        <taxon>Arthropoda</taxon>
        <taxon>Hexapoda</taxon>
        <taxon>Insecta</taxon>
        <taxon>Pterygota</taxon>
        <taxon>Neoptera</taxon>
        <taxon>Endopterygota</taxon>
        <taxon>Lepidoptera</taxon>
        <taxon>Glossata</taxon>
        <taxon>Ditrysia</taxon>
        <taxon>Bombycoidea</taxon>
        <taxon>Lasiocampidae</taxon>
        <taxon>Dendrolimus</taxon>
    </lineage>
</organism>
<gene>
    <name evidence="1" type="ORF">K1T71_012592</name>
</gene>
<dbReference type="EMBL" id="CM034409">
    <property type="protein sequence ID" value="KAJ0171829.1"/>
    <property type="molecule type" value="Genomic_DNA"/>
</dbReference>